<keyword evidence="2" id="KW-0547">Nucleotide-binding</keyword>
<reference evidence="5" key="1">
    <citation type="submission" date="2016-01" db="EMBL/GenBank/DDBJ databases">
        <authorList>
            <person name="Mitreva M."/>
            <person name="Pepin K.H."/>
            <person name="Mihindukulasuriya K.A."/>
            <person name="Fulton R."/>
            <person name="Fronick C."/>
            <person name="O'Laughlin M."/>
            <person name="Miner T."/>
            <person name="Herter B."/>
            <person name="Rosa B.A."/>
            <person name="Cordes M."/>
            <person name="Tomlinson C."/>
            <person name="Wollam A."/>
            <person name="Palsikar V.B."/>
            <person name="Mardis E.R."/>
            <person name="Wilson R.K."/>
        </authorList>
    </citation>
    <scope>NUCLEOTIDE SEQUENCE [LARGE SCALE GENOMIC DNA]</scope>
    <source>
        <strain evidence="5">GED7749B</strain>
    </source>
</reference>
<proteinExistence type="predicted"/>
<keyword evidence="1" id="KW-0813">Transport</keyword>
<dbReference type="CDD" id="cd03230">
    <property type="entry name" value="ABC_DR_subfamily_A"/>
    <property type="match status" value="1"/>
</dbReference>
<dbReference type="SUPFAM" id="SSF52540">
    <property type="entry name" value="P-loop containing nucleoside triphosphate hydrolases"/>
    <property type="match status" value="1"/>
</dbReference>
<keyword evidence="3 4" id="KW-0067">ATP-binding</keyword>
<dbReference type="PROSITE" id="PS50893">
    <property type="entry name" value="ABC_TRANSPORTER_2"/>
    <property type="match status" value="1"/>
</dbReference>
<gene>
    <name evidence="4" type="ORF">HMPREF3213_02335</name>
</gene>
<comment type="caution">
    <text evidence="4">The sequence shown here is derived from an EMBL/GenBank/DDBJ whole genome shotgun (WGS) entry which is preliminary data.</text>
</comment>
<dbReference type="Pfam" id="PF00005">
    <property type="entry name" value="ABC_tran"/>
    <property type="match status" value="1"/>
</dbReference>
<dbReference type="SMART" id="SM00382">
    <property type="entry name" value="AAA"/>
    <property type="match status" value="1"/>
</dbReference>
<dbReference type="PANTHER" id="PTHR42939">
    <property type="entry name" value="ABC TRANSPORTER ATP-BINDING PROTEIN ALBC-RELATED"/>
    <property type="match status" value="1"/>
</dbReference>
<dbReference type="AlphaFoldDB" id="A0A133KL03"/>
<evidence type="ECO:0000256" key="3">
    <source>
        <dbReference type="ARBA" id="ARBA00022840"/>
    </source>
</evidence>
<name>A0A133KL03_HEYCO</name>
<protein>
    <submittedName>
        <fullName evidence="4">ABC transporter, ATP-binding protein</fullName>
    </submittedName>
</protein>
<dbReference type="InterPro" id="IPR003439">
    <property type="entry name" value="ABC_transporter-like_ATP-bd"/>
</dbReference>
<dbReference type="EMBL" id="LRPN01000093">
    <property type="protein sequence ID" value="KWZ80349.1"/>
    <property type="molecule type" value="Genomic_DNA"/>
</dbReference>
<evidence type="ECO:0000313" key="4">
    <source>
        <dbReference type="EMBL" id="KWZ80349.1"/>
    </source>
</evidence>
<organism evidence="4 5">
    <name type="scientific">Heyndrickxia coagulans</name>
    <name type="common">Weizmannia coagulans</name>
    <dbReference type="NCBI Taxonomy" id="1398"/>
    <lineage>
        <taxon>Bacteria</taxon>
        <taxon>Bacillati</taxon>
        <taxon>Bacillota</taxon>
        <taxon>Bacilli</taxon>
        <taxon>Bacillales</taxon>
        <taxon>Bacillaceae</taxon>
        <taxon>Heyndrickxia</taxon>
    </lineage>
</organism>
<sequence length="235" mass="26643">MNKMKNIVEINGLAKHYFRKKALDQLNLTIEEGKVVGILGPNGSGKTTLIKILTGLLRQTGGEVRIGGYKVGVATKSIVSYLPDRNFLYKWMRIKDALKLYQDFYEDFDEKKFEALLDFMKLEKDMKIDTLSKGMHEKLNLSLVLARDAKLYILDEPIAGVDPVARDQILDAIIGNFRENSSMIITTHLVRDMESILDEVVFLKDGRIVLAGNAEQLREEKGKQIDTIYKEVFGA</sequence>
<dbReference type="InterPro" id="IPR003593">
    <property type="entry name" value="AAA+_ATPase"/>
</dbReference>
<dbReference type="InterPro" id="IPR051782">
    <property type="entry name" value="ABC_Transporter_VariousFunc"/>
</dbReference>
<evidence type="ECO:0000313" key="5">
    <source>
        <dbReference type="Proteomes" id="UP000070376"/>
    </source>
</evidence>
<dbReference type="GO" id="GO:0016887">
    <property type="term" value="F:ATP hydrolysis activity"/>
    <property type="evidence" value="ECO:0007669"/>
    <property type="project" value="InterPro"/>
</dbReference>
<dbReference type="Gene3D" id="3.40.50.300">
    <property type="entry name" value="P-loop containing nucleotide triphosphate hydrolases"/>
    <property type="match status" value="1"/>
</dbReference>
<dbReference type="PANTHER" id="PTHR42939:SF1">
    <property type="entry name" value="ABC TRANSPORTER ATP-BINDING PROTEIN ALBC-RELATED"/>
    <property type="match status" value="1"/>
</dbReference>
<dbReference type="InterPro" id="IPR027417">
    <property type="entry name" value="P-loop_NTPase"/>
</dbReference>
<dbReference type="GO" id="GO:0005524">
    <property type="term" value="F:ATP binding"/>
    <property type="evidence" value="ECO:0007669"/>
    <property type="project" value="UniProtKB-KW"/>
</dbReference>
<evidence type="ECO:0000256" key="1">
    <source>
        <dbReference type="ARBA" id="ARBA00022448"/>
    </source>
</evidence>
<dbReference type="PATRIC" id="fig|1398.22.peg.2340"/>
<evidence type="ECO:0000256" key="2">
    <source>
        <dbReference type="ARBA" id="ARBA00022741"/>
    </source>
</evidence>
<accession>A0A133KL03</accession>
<dbReference type="Proteomes" id="UP000070376">
    <property type="component" value="Unassembled WGS sequence"/>
</dbReference>